<keyword evidence="4" id="KW-1185">Reference proteome</keyword>
<name>A0A4S4DGC2_CAMSN</name>
<dbReference type="InterPro" id="IPR050905">
    <property type="entry name" value="Plant_NBS-LRR"/>
</dbReference>
<dbReference type="PANTHER" id="PTHR33463:SF209">
    <property type="entry name" value="DISEASE RESISTANCE PROTEIN RPS2-LIKE"/>
    <property type="match status" value="1"/>
</dbReference>
<dbReference type="PANTHER" id="PTHR33463">
    <property type="entry name" value="NB-ARC DOMAIN-CONTAINING PROTEIN-RELATED"/>
    <property type="match status" value="1"/>
</dbReference>
<dbReference type="SUPFAM" id="SSF52047">
    <property type="entry name" value="RNI-like"/>
    <property type="match status" value="1"/>
</dbReference>
<keyword evidence="1" id="KW-0611">Plant defense</keyword>
<protein>
    <recommendedName>
        <fullName evidence="2">Disease resistance protein At4g27190-like leucine-rich repeats domain-containing protein</fullName>
    </recommendedName>
</protein>
<dbReference type="InterPro" id="IPR032675">
    <property type="entry name" value="LRR_dom_sf"/>
</dbReference>
<organism evidence="3 4">
    <name type="scientific">Camellia sinensis var. sinensis</name>
    <name type="common">China tea</name>
    <dbReference type="NCBI Taxonomy" id="542762"/>
    <lineage>
        <taxon>Eukaryota</taxon>
        <taxon>Viridiplantae</taxon>
        <taxon>Streptophyta</taxon>
        <taxon>Embryophyta</taxon>
        <taxon>Tracheophyta</taxon>
        <taxon>Spermatophyta</taxon>
        <taxon>Magnoliopsida</taxon>
        <taxon>eudicotyledons</taxon>
        <taxon>Gunneridae</taxon>
        <taxon>Pentapetalae</taxon>
        <taxon>asterids</taxon>
        <taxon>Ericales</taxon>
        <taxon>Theaceae</taxon>
        <taxon>Camellia</taxon>
    </lineage>
</organism>
<dbReference type="AlphaFoldDB" id="A0A4S4DGC2"/>
<gene>
    <name evidence="3" type="ORF">TEA_006149</name>
</gene>
<sequence length="357" mass="40819">MNVIELPRLKDLNLSGIPKFKSLCNPTSVSNYDTVIQPLFNKKVKFSSIEKMFFSRMDNLIEIWPGELGAKLREMSIYKCHGLLNIFQANSVKFMQDLELLEVKFSSIEKLFFSQMDNLIEIWPGELGAKLREMSIYKCHGLLNIFQANSVKFMQDLELLEVKECRSVKVAFDLGGLIVRELIVREGHPAVALFSLTNVKLIHLPKLSHVWMNNSARIQGFNHLRSLRGKGCGKLRNLFSSSLAKLFVKLQELEITECVVMEAVIAKEQRVDDEVTPSTIIFPQLTSLKLNALPNLMSFCPQDYTFEGSFLKNLQVINCPKMEALPSVFQHIQELQRSNDGFHEDVQKTEKAPRKVH</sequence>
<proteinExistence type="predicted"/>
<evidence type="ECO:0000313" key="3">
    <source>
        <dbReference type="EMBL" id="THG01803.1"/>
    </source>
</evidence>
<dbReference type="Pfam" id="PF23247">
    <property type="entry name" value="LRR_RPS2"/>
    <property type="match status" value="1"/>
</dbReference>
<feature type="domain" description="Disease resistance protein At4g27190-like leucine-rich repeats" evidence="2">
    <location>
        <begin position="112"/>
        <end position="258"/>
    </location>
</feature>
<evidence type="ECO:0000259" key="2">
    <source>
        <dbReference type="Pfam" id="PF23247"/>
    </source>
</evidence>
<dbReference type="Gene3D" id="3.80.10.10">
    <property type="entry name" value="Ribonuclease Inhibitor"/>
    <property type="match status" value="2"/>
</dbReference>
<comment type="caution">
    <text evidence="3">The sequence shown here is derived from an EMBL/GenBank/DDBJ whole genome shotgun (WGS) entry which is preliminary data.</text>
</comment>
<dbReference type="EMBL" id="SDRB02011322">
    <property type="protein sequence ID" value="THG01803.1"/>
    <property type="molecule type" value="Genomic_DNA"/>
</dbReference>
<dbReference type="InterPro" id="IPR057135">
    <property type="entry name" value="At4g27190-like_LRR"/>
</dbReference>
<evidence type="ECO:0000256" key="1">
    <source>
        <dbReference type="ARBA" id="ARBA00022821"/>
    </source>
</evidence>
<reference evidence="3 4" key="1">
    <citation type="journal article" date="2018" name="Proc. Natl. Acad. Sci. U.S.A.">
        <title>Draft genome sequence of Camellia sinensis var. sinensis provides insights into the evolution of the tea genome and tea quality.</title>
        <authorList>
            <person name="Wei C."/>
            <person name="Yang H."/>
            <person name="Wang S."/>
            <person name="Zhao J."/>
            <person name="Liu C."/>
            <person name="Gao L."/>
            <person name="Xia E."/>
            <person name="Lu Y."/>
            <person name="Tai Y."/>
            <person name="She G."/>
            <person name="Sun J."/>
            <person name="Cao H."/>
            <person name="Tong W."/>
            <person name="Gao Q."/>
            <person name="Li Y."/>
            <person name="Deng W."/>
            <person name="Jiang X."/>
            <person name="Wang W."/>
            <person name="Chen Q."/>
            <person name="Zhang S."/>
            <person name="Li H."/>
            <person name="Wu J."/>
            <person name="Wang P."/>
            <person name="Li P."/>
            <person name="Shi C."/>
            <person name="Zheng F."/>
            <person name="Jian J."/>
            <person name="Huang B."/>
            <person name="Shan D."/>
            <person name="Shi M."/>
            <person name="Fang C."/>
            <person name="Yue Y."/>
            <person name="Li F."/>
            <person name="Li D."/>
            <person name="Wei S."/>
            <person name="Han B."/>
            <person name="Jiang C."/>
            <person name="Yin Y."/>
            <person name="Xia T."/>
            <person name="Zhang Z."/>
            <person name="Bennetzen J.L."/>
            <person name="Zhao S."/>
            <person name="Wan X."/>
        </authorList>
    </citation>
    <scope>NUCLEOTIDE SEQUENCE [LARGE SCALE GENOMIC DNA]</scope>
    <source>
        <strain evidence="4">cv. Shuchazao</strain>
        <tissue evidence="3">Leaf</tissue>
    </source>
</reference>
<dbReference type="Proteomes" id="UP000306102">
    <property type="component" value="Unassembled WGS sequence"/>
</dbReference>
<evidence type="ECO:0000313" key="4">
    <source>
        <dbReference type="Proteomes" id="UP000306102"/>
    </source>
</evidence>
<accession>A0A4S4DGC2</accession>